<comment type="subcellular location">
    <subcellularLocation>
        <location evidence="1">Cell membrane</location>
    </subcellularLocation>
</comment>
<dbReference type="InterPro" id="IPR043760">
    <property type="entry name" value="PycTM_dom"/>
</dbReference>
<keyword evidence="3 8" id="KW-0812">Transmembrane</keyword>
<evidence type="ECO:0000256" key="5">
    <source>
        <dbReference type="ARBA" id="ARBA00022989"/>
    </source>
</evidence>
<evidence type="ECO:0000256" key="2">
    <source>
        <dbReference type="ARBA" id="ARBA00022475"/>
    </source>
</evidence>
<evidence type="ECO:0000256" key="8">
    <source>
        <dbReference type="SAM" id="Phobius"/>
    </source>
</evidence>
<feature type="transmembrane region" description="Helical" evidence="8">
    <location>
        <begin position="64"/>
        <end position="87"/>
    </location>
</feature>
<keyword evidence="11" id="KW-1185">Reference proteome</keyword>
<evidence type="ECO:0000256" key="4">
    <source>
        <dbReference type="ARBA" id="ARBA00022741"/>
    </source>
</evidence>
<keyword evidence="4" id="KW-0547">Nucleotide-binding</keyword>
<dbReference type="GO" id="GO:0005886">
    <property type="term" value="C:plasma membrane"/>
    <property type="evidence" value="ECO:0007669"/>
    <property type="project" value="UniProtKB-SubCell"/>
</dbReference>
<evidence type="ECO:0000256" key="6">
    <source>
        <dbReference type="ARBA" id="ARBA00023118"/>
    </source>
</evidence>
<dbReference type="EMBL" id="FUYM01000002">
    <property type="protein sequence ID" value="SKB40517.1"/>
    <property type="molecule type" value="Genomic_DNA"/>
</dbReference>
<evidence type="ECO:0000256" key="3">
    <source>
        <dbReference type="ARBA" id="ARBA00022692"/>
    </source>
</evidence>
<keyword evidence="5 8" id="KW-1133">Transmembrane helix</keyword>
<dbReference type="STRING" id="439228.SAMN06295920_102359"/>
<dbReference type="GO" id="GO:0000166">
    <property type="term" value="F:nucleotide binding"/>
    <property type="evidence" value="ECO:0007669"/>
    <property type="project" value="UniProtKB-KW"/>
</dbReference>
<dbReference type="AlphaFoldDB" id="A0A1T5B0D1"/>
<feature type="domain" description="Pycsar effector protein" evidence="9">
    <location>
        <begin position="20"/>
        <end position="173"/>
    </location>
</feature>
<keyword evidence="7 8" id="KW-0472">Membrane</keyword>
<proteinExistence type="predicted"/>
<evidence type="ECO:0000256" key="1">
    <source>
        <dbReference type="ARBA" id="ARBA00004236"/>
    </source>
</evidence>
<feature type="transmembrane region" description="Helical" evidence="8">
    <location>
        <begin position="155"/>
        <end position="177"/>
    </location>
</feature>
<gene>
    <name evidence="10" type="ORF">SAMN06295920_102359</name>
</gene>
<reference evidence="11" key="1">
    <citation type="submission" date="2017-02" db="EMBL/GenBank/DDBJ databases">
        <authorList>
            <person name="Varghese N."/>
            <person name="Submissions S."/>
        </authorList>
    </citation>
    <scope>NUCLEOTIDE SEQUENCE [LARGE SCALE GENOMIC DNA]</scope>
    <source>
        <strain evidence="11">UM2</strain>
    </source>
</reference>
<keyword evidence="2" id="KW-1003">Cell membrane</keyword>
<dbReference type="GO" id="GO:0051607">
    <property type="term" value="P:defense response to virus"/>
    <property type="evidence" value="ECO:0007669"/>
    <property type="project" value="UniProtKB-KW"/>
</dbReference>
<protein>
    <recommendedName>
        <fullName evidence="9">Pycsar effector protein domain-containing protein</fullName>
    </recommendedName>
</protein>
<keyword evidence="6" id="KW-0051">Antiviral defense</keyword>
<dbReference type="Pfam" id="PF18967">
    <property type="entry name" value="PycTM"/>
    <property type="match status" value="1"/>
</dbReference>
<organism evidence="10 11">
    <name type="scientific">Rhizorhabdus histidinilytica</name>
    <dbReference type="NCBI Taxonomy" id="439228"/>
    <lineage>
        <taxon>Bacteria</taxon>
        <taxon>Pseudomonadati</taxon>
        <taxon>Pseudomonadota</taxon>
        <taxon>Alphaproteobacteria</taxon>
        <taxon>Sphingomonadales</taxon>
        <taxon>Sphingomonadaceae</taxon>
        <taxon>Rhizorhabdus</taxon>
    </lineage>
</organism>
<dbReference type="Proteomes" id="UP000189818">
    <property type="component" value="Unassembled WGS sequence"/>
</dbReference>
<evidence type="ECO:0000313" key="10">
    <source>
        <dbReference type="EMBL" id="SKB40517.1"/>
    </source>
</evidence>
<sequence length="180" mass="19571">MSTDPVNPNGPRVYAPDFIHLLRTTQQIQYQLSQMADQKANLLMGTTFVIFTVTIGQAKAGTGPAVALLILGAAAFLAALLAVMAVLPSTKAAPRPDGPANLLFFGSFSQLSEEEFVAMMLKTVQTHEAVFEAFAHDIYQNGRVLARKKYRLLGYAYRVMVTGLVLSFIAFVLHFTMGIG</sequence>
<dbReference type="RefSeq" id="WP_079647104.1">
    <property type="nucleotide sequence ID" value="NZ_FUYM01000002.1"/>
</dbReference>
<dbReference type="OrthoDB" id="338959at2"/>
<evidence type="ECO:0000259" key="9">
    <source>
        <dbReference type="Pfam" id="PF18967"/>
    </source>
</evidence>
<evidence type="ECO:0000313" key="11">
    <source>
        <dbReference type="Proteomes" id="UP000189818"/>
    </source>
</evidence>
<name>A0A1T5B0D1_9SPHN</name>
<accession>A0A1T5B0D1</accession>
<evidence type="ECO:0000256" key="7">
    <source>
        <dbReference type="ARBA" id="ARBA00023136"/>
    </source>
</evidence>